<organism evidence="2 3">
    <name type="scientific">Glutamicibacter protophormiae</name>
    <name type="common">Brevibacterium protophormiae</name>
    <dbReference type="NCBI Taxonomy" id="37930"/>
    <lineage>
        <taxon>Bacteria</taxon>
        <taxon>Bacillati</taxon>
        <taxon>Actinomycetota</taxon>
        <taxon>Actinomycetes</taxon>
        <taxon>Micrococcales</taxon>
        <taxon>Micrococcaceae</taxon>
        <taxon>Glutamicibacter</taxon>
    </lineage>
</organism>
<name>A0ABS4XQU5_GLUPR</name>
<keyword evidence="1" id="KW-1133">Transmembrane helix</keyword>
<dbReference type="RefSeq" id="WP_188947648.1">
    <property type="nucleotide sequence ID" value="NZ_BMPH01000003.1"/>
</dbReference>
<keyword evidence="1" id="KW-0472">Membrane</keyword>
<evidence type="ECO:0000256" key="1">
    <source>
        <dbReference type="SAM" id="Phobius"/>
    </source>
</evidence>
<feature type="transmembrane region" description="Helical" evidence="1">
    <location>
        <begin position="20"/>
        <end position="44"/>
    </location>
</feature>
<proteinExistence type="predicted"/>
<comment type="caution">
    <text evidence="2">The sequence shown here is derived from an EMBL/GenBank/DDBJ whole genome shotgun (WGS) entry which is preliminary data.</text>
</comment>
<gene>
    <name evidence="2" type="ORF">JOF39_001964</name>
</gene>
<protein>
    <submittedName>
        <fullName evidence="2">Uncharacterized protein HemY</fullName>
    </submittedName>
</protein>
<accession>A0ABS4XQU5</accession>
<keyword evidence="3" id="KW-1185">Reference proteome</keyword>
<evidence type="ECO:0000313" key="3">
    <source>
        <dbReference type="Proteomes" id="UP001195422"/>
    </source>
</evidence>
<evidence type="ECO:0000313" key="2">
    <source>
        <dbReference type="EMBL" id="MBP2398883.1"/>
    </source>
</evidence>
<dbReference type="Proteomes" id="UP001195422">
    <property type="component" value="Unassembled WGS sequence"/>
</dbReference>
<sequence>MTVEELLGSVAGLIEQYGPIIIVLYCVFAVVVLGLVITIFVFVLRQFHRINRDFDDFDRRHRGGRW</sequence>
<reference evidence="2 3" key="1">
    <citation type="submission" date="2021-03" db="EMBL/GenBank/DDBJ databases">
        <title>Sequencing the genomes of 1000 actinobacteria strains.</title>
        <authorList>
            <person name="Klenk H.-P."/>
        </authorList>
    </citation>
    <scope>NUCLEOTIDE SEQUENCE [LARGE SCALE GENOMIC DNA]</scope>
    <source>
        <strain evidence="2 3">DSM 20168</strain>
    </source>
</reference>
<dbReference type="EMBL" id="JAGIOJ010000001">
    <property type="protein sequence ID" value="MBP2398883.1"/>
    <property type="molecule type" value="Genomic_DNA"/>
</dbReference>
<keyword evidence="1" id="KW-0812">Transmembrane</keyword>